<keyword evidence="9" id="KW-1185">Reference proteome</keyword>
<dbReference type="GeneID" id="43602621"/>
<evidence type="ECO:0000256" key="3">
    <source>
        <dbReference type="ARBA" id="ARBA00022692"/>
    </source>
</evidence>
<dbReference type="OrthoDB" id="2962993at2759"/>
<dbReference type="GO" id="GO:0016020">
    <property type="term" value="C:membrane"/>
    <property type="evidence" value="ECO:0007669"/>
    <property type="project" value="UniProtKB-SubCell"/>
</dbReference>
<dbReference type="Gene3D" id="1.20.1250.20">
    <property type="entry name" value="MFS general substrate transporter like domains"/>
    <property type="match status" value="1"/>
</dbReference>
<keyword evidence="5 6" id="KW-0472">Membrane</keyword>
<dbReference type="FunFam" id="1.20.1250.20:FF:000013">
    <property type="entry name" value="MFS general substrate transporter"/>
    <property type="match status" value="1"/>
</dbReference>
<feature type="transmembrane region" description="Helical" evidence="6">
    <location>
        <begin position="433"/>
        <end position="453"/>
    </location>
</feature>
<reference evidence="8 9" key="1">
    <citation type="journal article" date="2018" name="IMA Fungus">
        <title>IMA Genome-F 9: Draft genome sequence of Annulohypoxylon stygium, Aspergillus mulundensis, Berkeleyomyces basicola (syn. Thielaviopsis basicola), Ceratocystis smalleyi, two Cercospora beticola strains, Coleophoma cylindrospora, Fusarium fracticaudum, Phialophora cf. hyalina, and Morchella septimelata.</title>
        <authorList>
            <person name="Wingfield B.D."/>
            <person name="Bills G.F."/>
            <person name="Dong Y."/>
            <person name="Huang W."/>
            <person name="Nel W.J."/>
            <person name="Swalarsk-Parry B.S."/>
            <person name="Vaghefi N."/>
            <person name="Wilken P.M."/>
            <person name="An Z."/>
            <person name="de Beer Z.W."/>
            <person name="De Vos L."/>
            <person name="Chen L."/>
            <person name="Duong T.A."/>
            <person name="Gao Y."/>
            <person name="Hammerbacher A."/>
            <person name="Kikkert J.R."/>
            <person name="Li Y."/>
            <person name="Li H."/>
            <person name="Li K."/>
            <person name="Li Q."/>
            <person name="Liu X."/>
            <person name="Ma X."/>
            <person name="Naidoo K."/>
            <person name="Pethybridge S.J."/>
            <person name="Sun J."/>
            <person name="Steenkamp E.T."/>
            <person name="van der Nest M.A."/>
            <person name="van Wyk S."/>
            <person name="Wingfield M.J."/>
            <person name="Xiong C."/>
            <person name="Yue Q."/>
            <person name="Zhang X."/>
        </authorList>
    </citation>
    <scope>NUCLEOTIDE SEQUENCE [LARGE SCALE GENOMIC DNA]</scope>
    <source>
        <strain evidence="8 9">BP 5553</strain>
    </source>
</reference>
<dbReference type="SUPFAM" id="SSF103473">
    <property type="entry name" value="MFS general substrate transporter"/>
    <property type="match status" value="1"/>
</dbReference>
<evidence type="ECO:0000256" key="4">
    <source>
        <dbReference type="ARBA" id="ARBA00022989"/>
    </source>
</evidence>
<dbReference type="GO" id="GO:0022857">
    <property type="term" value="F:transmembrane transporter activity"/>
    <property type="evidence" value="ECO:0007669"/>
    <property type="project" value="InterPro"/>
</dbReference>
<feature type="transmembrane region" description="Helical" evidence="6">
    <location>
        <begin position="341"/>
        <end position="360"/>
    </location>
</feature>
<dbReference type="FunFam" id="1.20.1250.20:FF:000018">
    <property type="entry name" value="MFS transporter permease"/>
    <property type="match status" value="1"/>
</dbReference>
<feature type="transmembrane region" description="Helical" evidence="6">
    <location>
        <begin position="366"/>
        <end position="389"/>
    </location>
</feature>
<evidence type="ECO:0000259" key="7">
    <source>
        <dbReference type="PROSITE" id="PS50850"/>
    </source>
</evidence>
<organism evidence="8 9">
    <name type="scientific">Venustampulla echinocandica</name>
    <dbReference type="NCBI Taxonomy" id="2656787"/>
    <lineage>
        <taxon>Eukaryota</taxon>
        <taxon>Fungi</taxon>
        <taxon>Dikarya</taxon>
        <taxon>Ascomycota</taxon>
        <taxon>Pezizomycotina</taxon>
        <taxon>Leotiomycetes</taxon>
        <taxon>Helotiales</taxon>
        <taxon>Pleuroascaceae</taxon>
        <taxon>Venustampulla</taxon>
    </lineage>
</organism>
<dbReference type="InterPro" id="IPR011701">
    <property type="entry name" value="MFS"/>
</dbReference>
<dbReference type="InterPro" id="IPR036259">
    <property type="entry name" value="MFS_trans_sf"/>
</dbReference>
<feature type="transmembrane region" description="Helical" evidence="6">
    <location>
        <begin position="207"/>
        <end position="229"/>
    </location>
</feature>
<feature type="transmembrane region" description="Helical" evidence="6">
    <location>
        <begin position="174"/>
        <end position="195"/>
    </location>
</feature>
<feature type="transmembrane region" description="Helical" evidence="6">
    <location>
        <begin position="145"/>
        <end position="167"/>
    </location>
</feature>
<dbReference type="RefSeq" id="XP_031865232.1">
    <property type="nucleotide sequence ID" value="XM_032018395.1"/>
</dbReference>
<evidence type="ECO:0000256" key="5">
    <source>
        <dbReference type="ARBA" id="ARBA00023136"/>
    </source>
</evidence>
<dbReference type="InterPro" id="IPR020846">
    <property type="entry name" value="MFS_dom"/>
</dbReference>
<feature type="transmembrane region" description="Helical" evidence="6">
    <location>
        <begin position="314"/>
        <end position="334"/>
    </location>
</feature>
<feature type="transmembrane region" description="Helical" evidence="6">
    <location>
        <begin position="114"/>
        <end position="133"/>
    </location>
</feature>
<evidence type="ECO:0000256" key="1">
    <source>
        <dbReference type="ARBA" id="ARBA00004141"/>
    </source>
</evidence>
<keyword evidence="2" id="KW-0813">Transport</keyword>
<keyword evidence="4 6" id="KW-1133">Transmembrane helix</keyword>
<feature type="transmembrane region" description="Helical" evidence="6">
    <location>
        <begin position="276"/>
        <end position="302"/>
    </location>
</feature>
<feature type="transmembrane region" description="Helical" evidence="6">
    <location>
        <begin position="401"/>
        <end position="421"/>
    </location>
</feature>
<evidence type="ECO:0000256" key="2">
    <source>
        <dbReference type="ARBA" id="ARBA00022448"/>
    </source>
</evidence>
<keyword evidence="3 6" id="KW-0812">Transmembrane</keyword>
<comment type="caution">
    <text evidence="8">The sequence shown here is derived from an EMBL/GenBank/DDBJ whole genome shotgun (WGS) entry which is preliminary data.</text>
</comment>
<proteinExistence type="predicted"/>
<dbReference type="Proteomes" id="UP000254866">
    <property type="component" value="Unassembled WGS sequence"/>
</dbReference>
<dbReference type="Pfam" id="PF07690">
    <property type="entry name" value="MFS_1"/>
    <property type="match status" value="1"/>
</dbReference>
<evidence type="ECO:0000313" key="9">
    <source>
        <dbReference type="Proteomes" id="UP000254866"/>
    </source>
</evidence>
<name>A0A370TAL8_9HELO</name>
<dbReference type="AlphaFoldDB" id="A0A370TAL8"/>
<feature type="domain" description="Major facilitator superfamily (MFS) profile" evidence="7">
    <location>
        <begin position="48"/>
        <end position="459"/>
    </location>
</feature>
<protein>
    <recommendedName>
        <fullName evidence="7">Major facilitator superfamily (MFS) profile domain-containing protein</fullName>
    </recommendedName>
</protein>
<dbReference type="EMBL" id="NPIC01000013">
    <property type="protein sequence ID" value="RDL30983.1"/>
    <property type="molecule type" value="Genomic_DNA"/>
</dbReference>
<evidence type="ECO:0000256" key="6">
    <source>
        <dbReference type="SAM" id="Phobius"/>
    </source>
</evidence>
<dbReference type="PANTHER" id="PTHR43791:SF24">
    <property type="entry name" value="NICOTINIC ACID PLASMA MEMBRANE TRANSPORTER"/>
    <property type="match status" value="1"/>
</dbReference>
<gene>
    <name evidence="8" type="ORF">BP5553_09772</name>
</gene>
<accession>A0A370TAL8</accession>
<dbReference type="PROSITE" id="PS50850">
    <property type="entry name" value="MFS"/>
    <property type="match status" value="1"/>
</dbReference>
<sequence>MQEKIEETSSGHAPTEIDGALEAADTSDYVLIDPLVEKRIIAKFDKFMMPQMALLMLMAYLDRSNIGNARVFGYEAGLGLTGNQFGNISTLFYPAFVLFEIPWVMAVKRFGANLVLAIVMVGWSVVTLGGGFIQNYHQALTLRLLLGAFEGALFPCLAFMISTIYTVDQQGKRIGVLYAAIALSGAFGGLISYGIQLMGDRQGLAAWRWLFIIEGCVSIVMGAALWLTLPRNAQTAWFLTIKETEVMKARMQRDAIYSGEEKFSWVYVKMAMSDPLIYLGGIALFASGIPLFGFGTFLPTIVVGLGYTSLQANYLSIPVYVFATIVLCFVAWVSDKTKTRGVIAIMIPIPVLIGYSIVLGTDNNGAGLFAMFLIGSVYTYNTVVVTWVINNLQNEHVRSVGIPLFVAIANSSGIASSQIYPATESPRFIKGNSISLGMEFVALICVGLIYLLLRRRNAKSALVTDNIDDVKQSNFKYTM</sequence>
<dbReference type="PANTHER" id="PTHR43791">
    <property type="entry name" value="PERMEASE-RELATED"/>
    <property type="match status" value="1"/>
</dbReference>
<comment type="subcellular location">
    <subcellularLocation>
        <location evidence="1">Membrane</location>
        <topology evidence="1">Multi-pass membrane protein</topology>
    </subcellularLocation>
</comment>
<evidence type="ECO:0000313" key="8">
    <source>
        <dbReference type="EMBL" id="RDL30983.1"/>
    </source>
</evidence>